<organism evidence="2 3">
    <name type="scientific">Paenibacillus larvae subsp. larvae</name>
    <dbReference type="NCBI Taxonomy" id="147375"/>
    <lineage>
        <taxon>Bacteria</taxon>
        <taxon>Bacillati</taxon>
        <taxon>Bacillota</taxon>
        <taxon>Bacilli</taxon>
        <taxon>Bacillales</taxon>
        <taxon>Paenibacillaceae</taxon>
        <taxon>Paenibacillus</taxon>
    </lineage>
</organism>
<accession>A0A2L1U598</accession>
<dbReference type="Proteomes" id="UP000239833">
    <property type="component" value="Chromosome"/>
</dbReference>
<protein>
    <submittedName>
        <fullName evidence="2">Uncharacterized protein</fullName>
    </submittedName>
</protein>
<feature type="region of interest" description="Disordered" evidence="1">
    <location>
        <begin position="131"/>
        <end position="166"/>
    </location>
</feature>
<evidence type="ECO:0000313" key="2">
    <source>
        <dbReference type="EMBL" id="AVF28081.1"/>
    </source>
</evidence>
<dbReference type="AlphaFoldDB" id="A0A2L1U598"/>
<evidence type="ECO:0000256" key="1">
    <source>
        <dbReference type="SAM" id="MobiDB-lite"/>
    </source>
</evidence>
<sequence length="166" mass="18888">MVSQLEFKFPFKCLSKKHRDASFTIRLFCFTSGLIRASNGEYRGKSVKFKCPALSISSQYPSFPSACFHKSRSLASISFGLSYGPPFFLLKERAKCTYEIHKQYNDTGKIYKSHLPSSPFQKKADNTCGKQTYEERPLHLQKPTSGENTVLGLPAETKELRQRSEL</sequence>
<name>A0A2L1U598_9BACL</name>
<dbReference type="EMBL" id="CP019655">
    <property type="protein sequence ID" value="AVF28081.1"/>
    <property type="molecule type" value="Genomic_DNA"/>
</dbReference>
<reference evidence="3" key="1">
    <citation type="submission" date="2017-02" db="EMBL/GenBank/DDBJ databases">
        <title>Delineation of Paenibacillus larvae strains originating from foulbrood outbreaks.</title>
        <authorList>
            <person name="Beims H."/>
            <person name="Bunk B."/>
            <person name="Sproeer C."/>
            <person name="Mohr K.I."/>
            <person name="Pradella S."/>
            <person name="Guenther G."/>
            <person name="Rohde M."/>
            <person name="von der Ohe W."/>
            <person name="Steinert M."/>
        </authorList>
    </citation>
    <scope>NUCLEOTIDE SEQUENCE [LARGE SCALE GENOMIC DNA]</scope>
    <source>
        <strain evidence="3">Eric_III</strain>
    </source>
</reference>
<proteinExistence type="predicted"/>
<gene>
    <name evidence="2" type="ORF">ERICIII_03996</name>
</gene>
<feature type="compositionally biased region" description="Basic and acidic residues" evidence="1">
    <location>
        <begin position="156"/>
        <end position="166"/>
    </location>
</feature>
<evidence type="ECO:0000313" key="3">
    <source>
        <dbReference type="Proteomes" id="UP000239833"/>
    </source>
</evidence>